<reference evidence="1" key="1">
    <citation type="journal article" date="2023" name="Mol. Phylogenet. Evol.">
        <title>Genome-scale phylogeny and comparative genomics of the fungal order Sordariales.</title>
        <authorList>
            <person name="Hensen N."/>
            <person name="Bonometti L."/>
            <person name="Westerberg I."/>
            <person name="Brannstrom I.O."/>
            <person name="Guillou S."/>
            <person name="Cros-Aarteil S."/>
            <person name="Calhoun S."/>
            <person name="Haridas S."/>
            <person name="Kuo A."/>
            <person name="Mondo S."/>
            <person name="Pangilinan J."/>
            <person name="Riley R."/>
            <person name="LaButti K."/>
            <person name="Andreopoulos B."/>
            <person name="Lipzen A."/>
            <person name="Chen C."/>
            <person name="Yan M."/>
            <person name="Daum C."/>
            <person name="Ng V."/>
            <person name="Clum A."/>
            <person name="Steindorff A."/>
            <person name="Ohm R.A."/>
            <person name="Martin F."/>
            <person name="Silar P."/>
            <person name="Natvig D.O."/>
            <person name="Lalanne C."/>
            <person name="Gautier V."/>
            <person name="Ament-Velasquez S.L."/>
            <person name="Kruys A."/>
            <person name="Hutchinson M.I."/>
            <person name="Powell A.J."/>
            <person name="Barry K."/>
            <person name="Miller A.N."/>
            <person name="Grigoriev I.V."/>
            <person name="Debuchy R."/>
            <person name="Gladieux P."/>
            <person name="Hiltunen Thoren M."/>
            <person name="Johannesson H."/>
        </authorList>
    </citation>
    <scope>NUCLEOTIDE SEQUENCE</scope>
    <source>
        <strain evidence="1">CBS 955.72</strain>
    </source>
</reference>
<proteinExistence type="predicted"/>
<name>A0AAJ0MCR5_9PEZI</name>
<gene>
    <name evidence="1" type="ORF">B0T25DRAFT_250449</name>
</gene>
<comment type="caution">
    <text evidence="1">The sequence shown here is derived from an EMBL/GenBank/DDBJ whole genome shotgun (WGS) entry which is preliminary data.</text>
</comment>
<evidence type="ECO:0000313" key="1">
    <source>
        <dbReference type="EMBL" id="KAK3349856.1"/>
    </source>
</evidence>
<dbReference type="AlphaFoldDB" id="A0AAJ0MCR5"/>
<sequence length="392" mass="41598">MGINFSNPVCHVDQCLNQVIGVVDGLNGPAHYSACVSYFGPLAIATETPLVSVFTSFATETVQYTSIVIETSTAYSTSDSTSTSYTQVVETASAYSATAVETATVTLPLNKKRHRGKKRSPCKPSIPPSFIPSSTAASTTTPSWWPLASKCPTLEGYESACACIYAVSTATRTITLVPLVSTAVATNTVSSLVESTATSVVNTVVINRIATVATSTFVSTTTGIYQTTTTVTEVAEPVQTRITFLQFSESSTLFARIDEDNFLSYDPSKAGSSSGAVQVKFVPSGEQPSLAGHPTFKLVLGSLGADYGLLKFEENSSSPVVTWGVVSEKVGEPITFASLNTGYDTTYTCNDGLVYLAGPNWIEEPETDEGGNPIGPLNPCFQIRFMFPSNQR</sequence>
<accession>A0AAJ0MCR5</accession>
<protein>
    <submittedName>
        <fullName evidence="1">Uncharacterized protein</fullName>
    </submittedName>
</protein>
<evidence type="ECO:0000313" key="2">
    <source>
        <dbReference type="Proteomes" id="UP001275084"/>
    </source>
</evidence>
<keyword evidence="2" id="KW-1185">Reference proteome</keyword>
<organism evidence="1 2">
    <name type="scientific">Lasiosphaeria hispida</name>
    <dbReference type="NCBI Taxonomy" id="260671"/>
    <lineage>
        <taxon>Eukaryota</taxon>
        <taxon>Fungi</taxon>
        <taxon>Dikarya</taxon>
        <taxon>Ascomycota</taxon>
        <taxon>Pezizomycotina</taxon>
        <taxon>Sordariomycetes</taxon>
        <taxon>Sordariomycetidae</taxon>
        <taxon>Sordariales</taxon>
        <taxon>Lasiosphaeriaceae</taxon>
        <taxon>Lasiosphaeria</taxon>
    </lineage>
</organism>
<dbReference type="EMBL" id="JAUIQD010000005">
    <property type="protein sequence ID" value="KAK3349856.1"/>
    <property type="molecule type" value="Genomic_DNA"/>
</dbReference>
<reference evidence="1" key="2">
    <citation type="submission" date="2023-06" db="EMBL/GenBank/DDBJ databases">
        <authorList>
            <consortium name="Lawrence Berkeley National Laboratory"/>
            <person name="Haridas S."/>
            <person name="Hensen N."/>
            <person name="Bonometti L."/>
            <person name="Westerberg I."/>
            <person name="Brannstrom I.O."/>
            <person name="Guillou S."/>
            <person name="Cros-Aarteil S."/>
            <person name="Calhoun S."/>
            <person name="Kuo A."/>
            <person name="Mondo S."/>
            <person name="Pangilinan J."/>
            <person name="Riley R."/>
            <person name="Labutti K."/>
            <person name="Andreopoulos B."/>
            <person name="Lipzen A."/>
            <person name="Chen C."/>
            <person name="Yanf M."/>
            <person name="Daum C."/>
            <person name="Ng V."/>
            <person name="Clum A."/>
            <person name="Steindorff A."/>
            <person name="Ohm R."/>
            <person name="Martin F."/>
            <person name="Silar P."/>
            <person name="Natvig D."/>
            <person name="Lalanne C."/>
            <person name="Gautier V."/>
            <person name="Ament-Velasquez S.L."/>
            <person name="Kruys A."/>
            <person name="Hutchinson M.I."/>
            <person name="Powell A.J."/>
            <person name="Barry K."/>
            <person name="Miller A.N."/>
            <person name="Grigoriev I.V."/>
            <person name="Debuchy R."/>
            <person name="Gladieux P."/>
            <person name="Thoren M.H."/>
            <person name="Johannesson H."/>
        </authorList>
    </citation>
    <scope>NUCLEOTIDE SEQUENCE</scope>
    <source>
        <strain evidence="1">CBS 955.72</strain>
    </source>
</reference>
<dbReference type="Proteomes" id="UP001275084">
    <property type="component" value="Unassembled WGS sequence"/>
</dbReference>